<sequence length="46" mass="4759">MSPGRTKGDCPAGYVVRQRRGGAISGCKICLFSGRPGRGQGNPRPG</sequence>
<comment type="caution">
    <text evidence="1">The sequence shown here is derived from an EMBL/GenBank/DDBJ whole genome shotgun (WGS) entry which is preliminary data.</text>
</comment>
<protein>
    <submittedName>
        <fullName evidence="1">Uncharacterized protein</fullName>
    </submittedName>
</protein>
<evidence type="ECO:0000313" key="1">
    <source>
        <dbReference type="EMBL" id="EEB32336.1"/>
    </source>
</evidence>
<dbReference type="EMBL" id="ABXU01000081">
    <property type="protein sequence ID" value="EEB32336.1"/>
    <property type="molecule type" value="Genomic_DNA"/>
</dbReference>
<proteinExistence type="predicted"/>
<reference evidence="1 2" key="1">
    <citation type="submission" date="2008-10" db="EMBL/GenBank/DDBJ databases">
        <title>Draft genome sequence of Desulvovibrio piger (ATCC 29098).</title>
        <authorList>
            <person name="Sudarsanam P."/>
            <person name="Ley R."/>
            <person name="Guruge J."/>
            <person name="Turnbaugh P.J."/>
            <person name="Mahowald M."/>
            <person name="Liep D."/>
            <person name="Gordon J."/>
        </authorList>
    </citation>
    <scope>NUCLEOTIDE SEQUENCE [LARGE SCALE GENOMIC DNA]</scope>
    <source>
        <strain evidence="1 2">ATCC 29098</strain>
    </source>
</reference>
<dbReference type="AlphaFoldDB" id="B6WXG3"/>
<gene>
    <name evidence="1" type="ORF">DESPIG_02789</name>
</gene>
<evidence type="ECO:0000313" key="2">
    <source>
        <dbReference type="Proteomes" id="UP000003676"/>
    </source>
</evidence>
<reference evidence="1 2" key="2">
    <citation type="submission" date="2008-10" db="EMBL/GenBank/DDBJ databases">
        <authorList>
            <person name="Fulton L."/>
            <person name="Clifton S."/>
            <person name="Fulton B."/>
            <person name="Xu J."/>
            <person name="Minx P."/>
            <person name="Pepin K.H."/>
            <person name="Johnson M."/>
            <person name="Bhonagiri V."/>
            <person name="Nash W.E."/>
            <person name="Mardis E.R."/>
            <person name="Wilson R.K."/>
        </authorList>
    </citation>
    <scope>NUCLEOTIDE SEQUENCE [LARGE SCALE GENOMIC DNA]</scope>
    <source>
        <strain evidence="1 2">ATCC 29098</strain>
    </source>
</reference>
<dbReference type="Proteomes" id="UP000003676">
    <property type="component" value="Unassembled WGS sequence"/>
</dbReference>
<accession>B6WXG3</accession>
<dbReference type="HOGENOM" id="CLU_3182902_0_0_7"/>
<name>B6WXG3_9BACT</name>
<organism evidence="1 2">
    <name type="scientific">Desulfovibrio piger ATCC 29098</name>
    <dbReference type="NCBI Taxonomy" id="411464"/>
    <lineage>
        <taxon>Bacteria</taxon>
        <taxon>Pseudomonadati</taxon>
        <taxon>Thermodesulfobacteriota</taxon>
        <taxon>Desulfovibrionia</taxon>
        <taxon>Desulfovibrionales</taxon>
        <taxon>Desulfovibrionaceae</taxon>
        <taxon>Desulfovibrio</taxon>
    </lineage>
</organism>